<dbReference type="Proteomes" id="UP000050741">
    <property type="component" value="Unassembled WGS sequence"/>
</dbReference>
<sequence length="89" mass="9547">MAAITVHAVTTNSVMQPAAPYLLRGAERSCHCSAHSFNFLFVAAFSSSGFSAGKVLPKLSFRFVFASGDKRNAAAKTFRLRNSHPVALT</sequence>
<evidence type="ECO:0000313" key="1">
    <source>
        <dbReference type="Proteomes" id="UP000050741"/>
    </source>
</evidence>
<evidence type="ECO:0000313" key="2">
    <source>
        <dbReference type="WBParaSite" id="GPLIN_001000600"/>
    </source>
</evidence>
<proteinExistence type="predicted"/>
<dbReference type="WBParaSite" id="GPLIN_001000600">
    <property type="protein sequence ID" value="GPLIN_001000600"/>
    <property type="gene ID" value="GPLIN_001000600"/>
</dbReference>
<organism evidence="1 2">
    <name type="scientific">Globodera pallida</name>
    <name type="common">Potato cyst nematode worm</name>
    <name type="synonym">Heterodera pallida</name>
    <dbReference type="NCBI Taxonomy" id="36090"/>
    <lineage>
        <taxon>Eukaryota</taxon>
        <taxon>Metazoa</taxon>
        <taxon>Ecdysozoa</taxon>
        <taxon>Nematoda</taxon>
        <taxon>Chromadorea</taxon>
        <taxon>Rhabditida</taxon>
        <taxon>Tylenchina</taxon>
        <taxon>Tylenchomorpha</taxon>
        <taxon>Tylenchoidea</taxon>
        <taxon>Heteroderidae</taxon>
        <taxon>Heteroderinae</taxon>
        <taxon>Globodera</taxon>
    </lineage>
</organism>
<accession>A0A183CAV5</accession>
<dbReference type="AlphaFoldDB" id="A0A183CAV5"/>
<keyword evidence="1" id="KW-1185">Reference proteome</keyword>
<protein>
    <submittedName>
        <fullName evidence="2">Secreted protein</fullName>
    </submittedName>
</protein>
<reference evidence="1" key="1">
    <citation type="submission" date="2014-05" db="EMBL/GenBank/DDBJ databases">
        <title>The genome and life-stage specific transcriptomes of Globodera pallida elucidate key aspects of plant parasitism by a cyst nematode.</title>
        <authorList>
            <person name="Cotton J.A."/>
            <person name="Lilley C.J."/>
            <person name="Jones L.M."/>
            <person name="Kikuchi T."/>
            <person name="Reid A.J."/>
            <person name="Thorpe P."/>
            <person name="Tsai I.J."/>
            <person name="Beasley H."/>
            <person name="Blok V."/>
            <person name="Cock P.J.A."/>
            <person name="Van den Akker S.E."/>
            <person name="Holroyd N."/>
            <person name="Hunt M."/>
            <person name="Mantelin S."/>
            <person name="Naghra H."/>
            <person name="Pain A."/>
            <person name="Palomares-Rius J.E."/>
            <person name="Zarowiecki M."/>
            <person name="Berriman M."/>
            <person name="Jones J.T."/>
            <person name="Urwin P.E."/>
        </authorList>
    </citation>
    <scope>NUCLEOTIDE SEQUENCE [LARGE SCALE GENOMIC DNA]</scope>
    <source>
        <strain evidence="1">Lindley</strain>
    </source>
</reference>
<reference evidence="2" key="2">
    <citation type="submission" date="2016-06" db="UniProtKB">
        <authorList>
            <consortium name="WormBaseParasite"/>
        </authorList>
    </citation>
    <scope>IDENTIFICATION</scope>
</reference>
<name>A0A183CAV5_GLOPA</name>